<organism evidence="3 4">
    <name type="scientific">Rhodocyclus tenuis</name>
    <name type="common">Rhodospirillum tenue</name>
    <dbReference type="NCBI Taxonomy" id="1066"/>
    <lineage>
        <taxon>Bacteria</taxon>
        <taxon>Pseudomonadati</taxon>
        <taxon>Pseudomonadota</taxon>
        <taxon>Betaproteobacteria</taxon>
        <taxon>Rhodocyclales</taxon>
        <taxon>Rhodocyclaceae</taxon>
        <taxon>Rhodocyclus</taxon>
    </lineage>
</organism>
<comment type="caution">
    <text evidence="3">The sequence shown here is derived from an EMBL/GenBank/DDBJ whole genome shotgun (WGS) entry which is preliminary data.</text>
</comment>
<keyword evidence="4" id="KW-1185">Reference proteome</keyword>
<feature type="region of interest" description="Disordered" evidence="1">
    <location>
        <begin position="158"/>
        <end position="199"/>
    </location>
</feature>
<dbReference type="OrthoDB" id="8565424at2"/>
<protein>
    <submittedName>
        <fullName evidence="3">Putative membrane protein YgcG</fullName>
    </submittedName>
</protein>
<reference evidence="3 4" key="1">
    <citation type="submission" date="2020-08" db="EMBL/GenBank/DDBJ databases">
        <title>Genome sequencing of Purple Non-Sulfur Bacteria from various extreme environments.</title>
        <authorList>
            <person name="Mayer M."/>
        </authorList>
    </citation>
    <scope>NUCLEOTIDE SEQUENCE [LARGE SCALE GENOMIC DNA]</scope>
    <source>
        <strain evidence="3 4">2761</strain>
    </source>
</reference>
<feature type="chain" id="PRO_5032515893" evidence="2">
    <location>
        <begin position="22"/>
        <end position="199"/>
    </location>
</feature>
<feature type="compositionally biased region" description="Basic and acidic residues" evidence="1">
    <location>
        <begin position="166"/>
        <end position="175"/>
    </location>
</feature>
<dbReference type="EMBL" id="JACIGE010000015">
    <property type="protein sequence ID" value="MBB4248884.1"/>
    <property type="molecule type" value="Genomic_DNA"/>
</dbReference>
<evidence type="ECO:0000313" key="4">
    <source>
        <dbReference type="Proteomes" id="UP000587070"/>
    </source>
</evidence>
<feature type="compositionally biased region" description="Gly residues" evidence="1">
    <location>
        <begin position="178"/>
        <end position="199"/>
    </location>
</feature>
<name>A0A840G3C0_RHOTE</name>
<gene>
    <name evidence="3" type="ORF">GGD90_003286</name>
</gene>
<proteinExistence type="predicted"/>
<feature type="region of interest" description="Disordered" evidence="1">
    <location>
        <begin position="26"/>
        <end position="50"/>
    </location>
</feature>
<dbReference type="Pfam" id="PF07813">
    <property type="entry name" value="LTXXQ"/>
    <property type="match status" value="1"/>
</dbReference>
<accession>A0A840G3C0</accession>
<dbReference type="Proteomes" id="UP000587070">
    <property type="component" value="Unassembled WGS sequence"/>
</dbReference>
<dbReference type="AlphaFoldDB" id="A0A840G3C0"/>
<feature type="signal peptide" evidence="2">
    <location>
        <begin position="1"/>
        <end position="21"/>
    </location>
</feature>
<feature type="compositionally biased region" description="Gly residues" evidence="1">
    <location>
        <begin position="34"/>
        <end position="50"/>
    </location>
</feature>
<dbReference type="GO" id="GO:0042597">
    <property type="term" value="C:periplasmic space"/>
    <property type="evidence" value="ECO:0007669"/>
    <property type="project" value="InterPro"/>
</dbReference>
<dbReference type="InterPro" id="IPR012899">
    <property type="entry name" value="LTXXQ"/>
</dbReference>
<evidence type="ECO:0000313" key="3">
    <source>
        <dbReference type="EMBL" id="MBB4248884.1"/>
    </source>
</evidence>
<sequence length="199" mass="20328">MNKHFLIPLLLAAALCVAACAPLGGRDDNDGPGRRGPGGDNGGPSGGGGGGATVISLLQTQLAETAEALKLTPQQVVLWDAYQEKVSALMADQLRVQPYGISRLSAPQQIARKVDVVRNRLTAMEEIDEAARRLYAALDTPQKTTADRMLPGTVPGLYSGFVGDSGRNDSGKGRGEPPSGGGNRGGGMGGGGMGGGGRF</sequence>
<evidence type="ECO:0000256" key="1">
    <source>
        <dbReference type="SAM" id="MobiDB-lite"/>
    </source>
</evidence>
<keyword evidence="2" id="KW-0732">Signal</keyword>
<evidence type="ECO:0000256" key="2">
    <source>
        <dbReference type="SAM" id="SignalP"/>
    </source>
</evidence>
<dbReference type="RefSeq" id="WP_153117759.1">
    <property type="nucleotide sequence ID" value="NZ_JACIGE010000015.1"/>
</dbReference>